<dbReference type="Pfam" id="PF00496">
    <property type="entry name" value="SBP_bac_5"/>
    <property type="match status" value="1"/>
</dbReference>
<keyword evidence="1" id="KW-0238">DNA-binding</keyword>
<keyword evidence="5" id="KW-1185">Reference proteome</keyword>
<dbReference type="Pfam" id="PF12793">
    <property type="entry name" value="SgrR_N"/>
    <property type="match status" value="1"/>
</dbReference>
<dbReference type="eggNOG" id="COG4533">
    <property type="taxonomic scope" value="Bacteria"/>
</dbReference>
<dbReference type="InterPro" id="IPR039424">
    <property type="entry name" value="SBP_5"/>
</dbReference>
<reference evidence="4 5" key="1">
    <citation type="submission" date="2013-09" db="EMBL/GenBank/DDBJ databases">
        <title>Whole genome shotgun sequence of Vibrio proteolyticus NBRC 13287.</title>
        <authorList>
            <person name="Isaki S."/>
            <person name="Hosoyama A."/>
            <person name="Numata M."/>
            <person name="Hashimoto M."/>
            <person name="Hosoyama Y."/>
            <person name="Tsuchikane K."/>
            <person name="Noguchi M."/>
            <person name="Hirakata S."/>
            <person name="Ichikawa N."/>
            <person name="Ohji S."/>
            <person name="Yamazoe A."/>
            <person name="Fujita N."/>
        </authorList>
    </citation>
    <scope>NUCLEOTIDE SEQUENCE [LARGE SCALE GENOMIC DNA]</scope>
    <source>
        <strain evidence="4 5">NBRC 13287</strain>
    </source>
</reference>
<sequence>MSDLNLLRYYSRLAPLGIAEPIKLALSDIAERLFTSLRHARNLLNQMQKHGWLNWEPKVGRNQRSTLILNIELSELKQLLAAERVRQGRYEKALVILDNDQRSFGRLLQSTSGASIREGRLHIQLTYKRPFERLVPHQLQRSSERFFLRQIYCCLVSSDSKGHVQPELAHHWECANNACQWTFYLRPGLVFHNGDIIDSDTIVSLFAKLSSLGDYQTELAHLVTVSAPQPHKVVFTLSQPDLGFAGLISGVRYAIQPTSQVNNAQTYDVIGSGPFEVQEHSSSQLKLQAFERFYACRALTDQVTIWLLEGQEPNQPMISTNQPGAGAVATSACNYYLSSEPPQSDAHETQHSRVEDGCMFVLFNQNAASPLSEAQRRSLSNYLSADKLAVRLQQQGAQFGSVVASNLLPSWHKITRPLAPETRLPKKLTIAVYDYTALKNCAEGIRFLLEQQGIRVKVNTYSYRQLIQQSKRQTLTEELIITNMNLDDNRHASAFANLFHNPVLHNAIGPPASQWFHEALRQLRAETPLNQYLDALEPLASALITEYWLTPLFHHRQTLRFHGVLKDVALTNWGWPDIKNVWSAD</sequence>
<dbReference type="Proteomes" id="UP000016570">
    <property type="component" value="Unassembled WGS sequence"/>
</dbReference>
<dbReference type="InterPro" id="IPR000914">
    <property type="entry name" value="SBP_5_dom"/>
</dbReference>
<dbReference type="PANTHER" id="PTHR30290">
    <property type="entry name" value="PERIPLASMIC BINDING COMPONENT OF ABC TRANSPORTER"/>
    <property type="match status" value="1"/>
</dbReference>
<dbReference type="SUPFAM" id="SSF53850">
    <property type="entry name" value="Periplasmic binding protein-like II"/>
    <property type="match status" value="1"/>
</dbReference>
<dbReference type="InterPro" id="IPR025370">
    <property type="entry name" value="SgrR_HTH_N"/>
</dbReference>
<feature type="domain" description="Solute-binding protein family 5" evidence="2">
    <location>
        <begin position="164"/>
        <end position="311"/>
    </location>
</feature>
<dbReference type="RefSeq" id="WP_021706773.1">
    <property type="nucleotide sequence ID" value="NZ_BATJ01000019.1"/>
</dbReference>
<evidence type="ECO:0000259" key="3">
    <source>
        <dbReference type="Pfam" id="PF12793"/>
    </source>
</evidence>
<evidence type="ECO:0000259" key="2">
    <source>
        <dbReference type="Pfam" id="PF00496"/>
    </source>
</evidence>
<feature type="domain" description="Transcriptional regulator SgrR N-terminal HTH" evidence="3">
    <location>
        <begin position="6"/>
        <end position="119"/>
    </location>
</feature>
<evidence type="ECO:0000313" key="5">
    <source>
        <dbReference type="Proteomes" id="UP000016570"/>
    </source>
</evidence>
<accession>U3A549</accession>
<dbReference type="Gene3D" id="3.40.190.10">
    <property type="entry name" value="Periplasmic binding protein-like II"/>
    <property type="match status" value="1"/>
</dbReference>
<dbReference type="STRING" id="1219065.VPR01S_19_00870"/>
<dbReference type="PANTHER" id="PTHR30290:SF72">
    <property type="entry name" value="HTH-TYPE TRANSCRIPTIONAL REGULATOR SGRR"/>
    <property type="match status" value="1"/>
</dbReference>
<organism evidence="4 5">
    <name type="scientific">Vibrio proteolyticus NBRC 13287</name>
    <dbReference type="NCBI Taxonomy" id="1219065"/>
    <lineage>
        <taxon>Bacteria</taxon>
        <taxon>Pseudomonadati</taxon>
        <taxon>Pseudomonadota</taxon>
        <taxon>Gammaproteobacteria</taxon>
        <taxon>Vibrionales</taxon>
        <taxon>Vibrionaceae</taxon>
        <taxon>Vibrio</taxon>
    </lineage>
</organism>
<comment type="caution">
    <text evidence="4">The sequence shown here is derived from an EMBL/GenBank/DDBJ whole genome shotgun (WGS) entry which is preliminary data.</text>
</comment>
<proteinExistence type="predicted"/>
<evidence type="ECO:0000256" key="1">
    <source>
        <dbReference type="ARBA" id="ARBA00023125"/>
    </source>
</evidence>
<gene>
    <name evidence="4" type="ORF">VPR01S_19_00870</name>
</gene>
<protein>
    <recommendedName>
        <fullName evidence="6">SgrR family transcriptional regulator</fullName>
    </recommendedName>
</protein>
<evidence type="ECO:0008006" key="6">
    <source>
        <dbReference type="Google" id="ProtNLM"/>
    </source>
</evidence>
<evidence type="ECO:0000313" key="4">
    <source>
        <dbReference type="EMBL" id="GAD68805.1"/>
    </source>
</evidence>
<dbReference type="EMBL" id="BATJ01000019">
    <property type="protein sequence ID" value="GAD68805.1"/>
    <property type="molecule type" value="Genomic_DNA"/>
</dbReference>
<dbReference type="AlphaFoldDB" id="U3A549"/>
<dbReference type="GO" id="GO:0003677">
    <property type="term" value="F:DNA binding"/>
    <property type="evidence" value="ECO:0007669"/>
    <property type="project" value="UniProtKB-KW"/>
</dbReference>
<name>U3A549_VIBPR</name>
<dbReference type="GO" id="GO:0015833">
    <property type="term" value="P:peptide transport"/>
    <property type="evidence" value="ECO:0007669"/>
    <property type="project" value="TreeGrafter"/>
</dbReference>
<dbReference type="CDD" id="cd08507">
    <property type="entry name" value="PBP2_SgrR_like"/>
    <property type="match status" value="1"/>
</dbReference>
<dbReference type="GO" id="GO:1904680">
    <property type="term" value="F:peptide transmembrane transporter activity"/>
    <property type="evidence" value="ECO:0007669"/>
    <property type="project" value="TreeGrafter"/>
</dbReference>